<organism evidence="4">
    <name type="scientific">Haemonchus placei</name>
    <name type="common">Barber's pole worm</name>
    <dbReference type="NCBI Taxonomy" id="6290"/>
    <lineage>
        <taxon>Eukaryota</taxon>
        <taxon>Metazoa</taxon>
        <taxon>Ecdysozoa</taxon>
        <taxon>Nematoda</taxon>
        <taxon>Chromadorea</taxon>
        <taxon>Rhabditida</taxon>
        <taxon>Rhabditina</taxon>
        <taxon>Rhabditomorpha</taxon>
        <taxon>Strongyloidea</taxon>
        <taxon>Trichostrongylidae</taxon>
        <taxon>Haemonchus</taxon>
    </lineage>
</organism>
<dbReference type="EMBL" id="UZAF01017515">
    <property type="protein sequence ID" value="VDO42416.1"/>
    <property type="molecule type" value="Genomic_DNA"/>
</dbReference>
<feature type="transmembrane region" description="Helical" evidence="1">
    <location>
        <begin position="6"/>
        <end position="29"/>
    </location>
</feature>
<dbReference type="Proteomes" id="UP000268014">
    <property type="component" value="Unassembled WGS sequence"/>
</dbReference>
<proteinExistence type="predicted"/>
<gene>
    <name evidence="2" type="ORF">HPLM_LOCUS11263</name>
</gene>
<evidence type="ECO:0000256" key="1">
    <source>
        <dbReference type="SAM" id="Phobius"/>
    </source>
</evidence>
<evidence type="ECO:0000313" key="4">
    <source>
        <dbReference type="WBParaSite" id="HPLM_0001127101-mRNA-1"/>
    </source>
</evidence>
<evidence type="ECO:0000313" key="2">
    <source>
        <dbReference type="EMBL" id="VDO42416.1"/>
    </source>
</evidence>
<name>A0A0N4WJR2_HAEPC</name>
<keyword evidence="3" id="KW-1185">Reference proteome</keyword>
<keyword evidence="1" id="KW-0812">Transmembrane</keyword>
<keyword evidence="1" id="KW-1133">Transmembrane helix</keyword>
<sequence>MFPVFLAGLAGSDWCIAVGAILIVVLILLDISDDTAHFHSCFSVMFPVFLAGLAGSERAIIGGLQVTVAANTLYAPPYF</sequence>
<accession>A0A0N4WJR2</accession>
<reference evidence="4" key="1">
    <citation type="submission" date="2017-02" db="UniProtKB">
        <authorList>
            <consortium name="WormBaseParasite"/>
        </authorList>
    </citation>
    <scope>IDENTIFICATION</scope>
</reference>
<reference evidence="2 3" key="2">
    <citation type="submission" date="2018-11" db="EMBL/GenBank/DDBJ databases">
        <authorList>
            <consortium name="Pathogen Informatics"/>
        </authorList>
    </citation>
    <scope>NUCLEOTIDE SEQUENCE [LARGE SCALE GENOMIC DNA]</scope>
    <source>
        <strain evidence="2 3">MHpl1</strain>
    </source>
</reference>
<evidence type="ECO:0000313" key="3">
    <source>
        <dbReference type="Proteomes" id="UP000268014"/>
    </source>
</evidence>
<dbReference type="AlphaFoldDB" id="A0A0N4WJR2"/>
<protein>
    <submittedName>
        <fullName evidence="4">CitMHS domain-containing protein</fullName>
    </submittedName>
</protein>
<dbReference type="WBParaSite" id="HPLM_0001127101-mRNA-1">
    <property type="protein sequence ID" value="HPLM_0001127101-mRNA-1"/>
    <property type="gene ID" value="HPLM_0001127101"/>
</dbReference>
<keyword evidence="1" id="KW-0472">Membrane</keyword>